<evidence type="ECO:0000256" key="1">
    <source>
        <dbReference type="SAM" id="MobiDB-lite"/>
    </source>
</evidence>
<name>A0A1G7LEA5_9PROT</name>
<dbReference type="InterPro" id="IPR007475">
    <property type="entry name" value="UbiK"/>
</dbReference>
<reference evidence="2 3" key="1">
    <citation type="submission" date="2016-10" db="EMBL/GenBank/DDBJ databases">
        <authorList>
            <person name="de Groot N.N."/>
        </authorList>
    </citation>
    <scope>NUCLEOTIDE SEQUENCE [LARGE SCALE GENOMIC DNA]</scope>
    <source>
        <strain evidence="2 3">DSM 25584</strain>
    </source>
</reference>
<sequence length="121" mass="12830">MQSQSRLLDDLARLAGGAAGVAGNLRSEAETRVRELVERVVEQMDLVTRDQYEAVHAMAQQAREDQEALQTRVDQLEARLAELESKQTSAKGGGKSGGQRSKNSGKSAGSKASGSSSERGG</sequence>
<evidence type="ECO:0000313" key="3">
    <source>
        <dbReference type="Proteomes" id="UP000199415"/>
    </source>
</evidence>
<dbReference type="OrthoDB" id="7392124at2"/>
<protein>
    <submittedName>
        <fullName evidence="2">BMFP domain-containing protein YqiC</fullName>
    </submittedName>
</protein>
<dbReference type="AlphaFoldDB" id="A0A1G7LEA5"/>
<dbReference type="Pfam" id="PF04380">
    <property type="entry name" value="BMFP"/>
    <property type="match status" value="1"/>
</dbReference>
<gene>
    <name evidence="2" type="ORF">SAMN05216241_101214</name>
</gene>
<dbReference type="Proteomes" id="UP000199415">
    <property type="component" value="Unassembled WGS sequence"/>
</dbReference>
<feature type="region of interest" description="Disordered" evidence="1">
    <location>
        <begin position="81"/>
        <end position="121"/>
    </location>
</feature>
<dbReference type="RefSeq" id="WP_090018264.1">
    <property type="nucleotide sequence ID" value="NZ_FNCE01000001.1"/>
</dbReference>
<dbReference type="STRING" id="1082479.SAMN05216241_101214"/>
<feature type="compositionally biased region" description="Low complexity" evidence="1">
    <location>
        <begin position="98"/>
        <end position="121"/>
    </location>
</feature>
<proteinExistence type="predicted"/>
<accession>A0A1G7LEA5</accession>
<organism evidence="2 3">
    <name type="scientific">Limimonas halophila</name>
    <dbReference type="NCBI Taxonomy" id="1082479"/>
    <lineage>
        <taxon>Bacteria</taxon>
        <taxon>Pseudomonadati</taxon>
        <taxon>Pseudomonadota</taxon>
        <taxon>Alphaproteobacteria</taxon>
        <taxon>Rhodospirillales</taxon>
        <taxon>Rhodovibrionaceae</taxon>
        <taxon>Limimonas</taxon>
    </lineage>
</organism>
<keyword evidence="3" id="KW-1185">Reference proteome</keyword>
<evidence type="ECO:0000313" key="2">
    <source>
        <dbReference type="EMBL" id="SDF47731.1"/>
    </source>
</evidence>
<dbReference type="EMBL" id="FNCE01000001">
    <property type="protein sequence ID" value="SDF47731.1"/>
    <property type="molecule type" value="Genomic_DNA"/>
</dbReference>